<feature type="region of interest" description="Disordered" evidence="1">
    <location>
        <begin position="157"/>
        <end position="176"/>
    </location>
</feature>
<proteinExistence type="predicted"/>
<name>A0A4Y7T3J3_COPMI</name>
<dbReference type="EMBL" id="QPFP01000034">
    <property type="protein sequence ID" value="TEB28129.1"/>
    <property type="molecule type" value="Genomic_DNA"/>
</dbReference>
<evidence type="ECO:0000256" key="1">
    <source>
        <dbReference type="SAM" id="MobiDB-lite"/>
    </source>
</evidence>
<gene>
    <name evidence="2" type="ORF">FA13DRAFT_1711958</name>
</gene>
<reference evidence="2 3" key="1">
    <citation type="journal article" date="2019" name="Nat. Ecol. Evol.">
        <title>Megaphylogeny resolves global patterns of mushroom evolution.</title>
        <authorList>
            <person name="Varga T."/>
            <person name="Krizsan K."/>
            <person name="Foldi C."/>
            <person name="Dima B."/>
            <person name="Sanchez-Garcia M."/>
            <person name="Sanchez-Ramirez S."/>
            <person name="Szollosi G.J."/>
            <person name="Szarkandi J.G."/>
            <person name="Papp V."/>
            <person name="Albert L."/>
            <person name="Andreopoulos W."/>
            <person name="Angelini C."/>
            <person name="Antonin V."/>
            <person name="Barry K.W."/>
            <person name="Bougher N.L."/>
            <person name="Buchanan P."/>
            <person name="Buyck B."/>
            <person name="Bense V."/>
            <person name="Catcheside P."/>
            <person name="Chovatia M."/>
            <person name="Cooper J."/>
            <person name="Damon W."/>
            <person name="Desjardin D."/>
            <person name="Finy P."/>
            <person name="Geml J."/>
            <person name="Haridas S."/>
            <person name="Hughes K."/>
            <person name="Justo A."/>
            <person name="Karasinski D."/>
            <person name="Kautmanova I."/>
            <person name="Kiss B."/>
            <person name="Kocsube S."/>
            <person name="Kotiranta H."/>
            <person name="LaButti K.M."/>
            <person name="Lechner B.E."/>
            <person name="Liimatainen K."/>
            <person name="Lipzen A."/>
            <person name="Lukacs Z."/>
            <person name="Mihaltcheva S."/>
            <person name="Morgado L.N."/>
            <person name="Niskanen T."/>
            <person name="Noordeloos M.E."/>
            <person name="Ohm R.A."/>
            <person name="Ortiz-Santana B."/>
            <person name="Ovrebo C."/>
            <person name="Racz N."/>
            <person name="Riley R."/>
            <person name="Savchenko A."/>
            <person name="Shiryaev A."/>
            <person name="Soop K."/>
            <person name="Spirin V."/>
            <person name="Szebenyi C."/>
            <person name="Tomsovsky M."/>
            <person name="Tulloss R.E."/>
            <person name="Uehling J."/>
            <person name="Grigoriev I.V."/>
            <person name="Vagvolgyi C."/>
            <person name="Papp T."/>
            <person name="Martin F.M."/>
            <person name="Miettinen O."/>
            <person name="Hibbett D.S."/>
            <person name="Nagy L.G."/>
        </authorList>
    </citation>
    <scope>NUCLEOTIDE SEQUENCE [LARGE SCALE GENOMIC DNA]</scope>
    <source>
        <strain evidence="2 3">FP101781</strain>
    </source>
</reference>
<accession>A0A4Y7T3J3</accession>
<evidence type="ECO:0000313" key="2">
    <source>
        <dbReference type="EMBL" id="TEB28129.1"/>
    </source>
</evidence>
<protein>
    <submittedName>
        <fullName evidence="2">Uncharacterized protein</fullName>
    </submittedName>
</protein>
<comment type="caution">
    <text evidence="2">The sequence shown here is derived from an EMBL/GenBank/DDBJ whole genome shotgun (WGS) entry which is preliminary data.</text>
</comment>
<organism evidence="2 3">
    <name type="scientific">Coprinellus micaceus</name>
    <name type="common">Glistening ink-cap mushroom</name>
    <name type="synonym">Coprinus micaceus</name>
    <dbReference type="NCBI Taxonomy" id="71717"/>
    <lineage>
        <taxon>Eukaryota</taxon>
        <taxon>Fungi</taxon>
        <taxon>Dikarya</taxon>
        <taxon>Basidiomycota</taxon>
        <taxon>Agaricomycotina</taxon>
        <taxon>Agaricomycetes</taxon>
        <taxon>Agaricomycetidae</taxon>
        <taxon>Agaricales</taxon>
        <taxon>Agaricineae</taxon>
        <taxon>Psathyrellaceae</taxon>
        <taxon>Coprinellus</taxon>
    </lineage>
</organism>
<keyword evidence="3" id="KW-1185">Reference proteome</keyword>
<evidence type="ECO:0000313" key="3">
    <source>
        <dbReference type="Proteomes" id="UP000298030"/>
    </source>
</evidence>
<sequence length="176" mass="19563">MTHLTALNPGIMTYIPNPAPQKVPIISYTIRAFPGSTVVNRTFDGVQFDVTRMGLCSLTPYTQITRVGMGDLAEVHDGFCETYAEIMRGGEHLHSVTEDHQIIASPALGLKQKAPRYTSRITFNNWGPAGLERVVVEINNNSSRTFVMRPHTSFYGTAPCEWGEDENEGESKDRSE</sequence>
<dbReference type="Proteomes" id="UP000298030">
    <property type="component" value="Unassembled WGS sequence"/>
</dbReference>
<dbReference type="AlphaFoldDB" id="A0A4Y7T3J3"/>